<comment type="caution">
    <text evidence="6">The sequence shown here is derived from an EMBL/GenBank/DDBJ whole genome shotgun (WGS) entry which is preliminary data.</text>
</comment>
<dbReference type="GO" id="GO:0015926">
    <property type="term" value="F:glucosidase activity"/>
    <property type="evidence" value="ECO:0007669"/>
    <property type="project" value="InterPro"/>
</dbReference>
<feature type="signal peptide" evidence="4">
    <location>
        <begin position="1"/>
        <end position="25"/>
    </location>
</feature>
<comment type="similarity">
    <text evidence="1 4">Belongs to the glycosyl hydrolase 53 family.</text>
</comment>
<feature type="domain" description="Bacterial Ig-like" evidence="5">
    <location>
        <begin position="424"/>
        <end position="479"/>
    </location>
</feature>
<dbReference type="RefSeq" id="WP_114117157.1">
    <property type="nucleotide sequence ID" value="NZ_BMHU01000004.1"/>
</dbReference>
<dbReference type="GO" id="GO:0045490">
    <property type="term" value="P:pectin catabolic process"/>
    <property type="evidence" value="ECO:0007669"/>
    <property type="project" value="TreeGrafter"/>
</dbReference>
<comment type="catalytic activity">
    <reaction evidence="4">
        <text>The enzyme specifically hydrolyzes (1-&gt;4)-beta-D-galactosidic linkages in type I arabinogalactans.</text>
        <dbReference type="EC" id="3.2.1.89"/>
    </reaction>
</comment>
<dbReference type="PANTHER" id="PTHR34983:SF2">
    <property type="entry name" value="ENDO-BETA-1,4-GALACTANASE"/>
    <property type="match status" value="1"/>
</dbReference>
<evidence type="ECO:0000256" key="4">
    <source>
        <dbReference type="RuleBase" id="RU361192"/>
    </source>
</evidence>
<evidence type="ECO:0000256" key="2">
    <source>
        <dbReference type="ARBA" id="ARBA00022801"/>
    </source>
</evidence>
<gene>
    <name evidence="6" type="ORF">DTO57_05500</name>
</gene>
<dbReference type="OrthoDB" id="3981930at2"/>
<proteinExistence type="inferred from homology"/>
<accession>A0A367Y837</accession>
<dbReference type="PANTHER" id="PTHR34983">
    <property type="entry name" value="ARABINOGALACTAN ENDO-BETA-1,4-GALACTANASE A"/>
    <property type="match status" value="1"/>
</dbReference>
<evidence type="ECO:0000313" key="6">
    <source>
        <dbReference type="EMBL" id="RCK62056.1"/>
    </source>
</evidence>
<dbReference type="GO" id="GO:0031218">
    <property type="term" value="F:arabinogalactan endo-1,4-beta-galactosidase activity"/>
    <property type="evidence" value="ECO:0007669"/>
    <property type="project" value="UniProtKB-EC"/>
</dbReference>
<dbReference type="Pfam" id="PF07745">
    <property type="entry name" value="Glyco_hydro_53"/>
    <property type="match status" value="1"/>
</dbReference>
<evidence type="ECO:0000313" key="7">
    <source>
        <dbReference type="Proteomes" id="UP000253508"/>
    </source>
</evidence>
<keyword evidence="2 4" id="KW-0378">Hydrolase</keyword>
<dbReference type="Gene3D" id="2.60.120.260">
    <property type="entry name" value="Galactose-binding domain-like"/>
    <property type="match status" value="1"/>
</dbReference>
<dbReference type="Gene3D" id="3.20.20.80">
    <property type="entry name" value="Glycosidases"/>
    <property type="match status" value="1"/>
</dbReference>
<evidence type="ECO:0000259" key="5">
    <source>
        <dbReference type="Pfam" id="PF07532"/>
    </source>
</evidence>
<dbReference type="SUPFAM" id="SSF51445">
    <property type="entry name" value="(Trans)glycosidases"/>
    <property type="match status" value="1"/>
</dbReference>
<dbReference type="InterPro" id="IPR017853">
    <property type="entry name" value="GH"/>
</dbReference>
<name>A0A367Y837_9MICO</name>
<reference evidence="6 7" key="1">
    <citation type="submission" date="2018-07" db="EMBL/GenBank/DDBJ databases">
        <title>Microbacterium endoborsara sp. nov., a novel actinobacterium isolated from Borszczowia aralocaspica.</title>
        <authorList>
            <person name="An D."/>
        </authorList>
    </citation>
    <scope>NUCLEOTIDE SEQUENCE [LARGE SCALE GENOMIC DNA]</scope>
    <source>
        <strain evidence="6 7">C1.15228</strain>
    </source>
</reference>
<organism evidence="6 7">
    <name type="scientific">Microbacterium sorbitolivorans</name>
    <dbReference type="NCBI Taxonomy" id="1867410"/>
    <lineage>
        <taxon>Bacteria</taxon>
        <taxon>Bacillati</taxon>
        <taxon>Actinomycetota</taxon>
        <taxon>Actinomycetes</taxon>
        <taxon>Micrococcales</taxon>
        <taxon>Microbacteriaceae</taxon>
        <taxon>Microbacterium</taxon>
    </lineage>
</organism>
<dbReference type="InterPro" id="IPR011683">
    <property type="entry name" value="Glyco_hydro_53"/>
</dbReference>
<keyword evidence="3 4" id="KW-0326">Glycosidase</keyword>
<dbReference type="AlphaFoldDB" id="A0A367Y837"/>
<sequence length="649" mass="67809">MSPRPIIAIAAGAALVAALAAPAAADTAPDPITVPAVDGLDDGFMLGVDVSSALSLEESGVVFRDDAGSPADLFEVLADHGVSDVRIRVWNDPFDAAGNGYGGGNVDVDRALEIGKRADAAGLGVVVDFHYSDFWADPGKQHAPKAWEGYTVDETASAVHDFTADALTRFAGAGIDVTMVQVGNETNNGVAGVSGWDDMAEVFRAGSAAVREAAPDALVALHFTNPETAGRYDAAAAALDARGVDYDVFASSYYPYWHGSLENLTTVLSRVADTYDKKVAVVETSWVHTLDDADGHENTITEASEATAFPISAQGQATAFREVVQAVANVGDAGVGVFSWEPAWLPVGSPDELEANQQKWEQYGSGWAASYAAEYDPDDAGRWYGGSAVDNEALFSADGTPLPSLRVFEYVRTGATGPVVVTEIQRVSLTMNEGDEVSLPSHLRVTYSDGTVNEEAVSWDAPGSYPLGVHTVEGTTEAGHAVSATVTVRERSYLPGGGFEGDGAGLWSLAGTGGSIGWQADAVEGENALHFWNDADFTGSASQTVSGLEPGRYAAIATSQGAIAEADAVTLTVTATPTHLPPQASDRARAAQTRTAEAPLAFDGWRAYATAETPAVQVKKGADVTVEISWDLTAEAWGTIDDVRLIRIG</sequence>
<keyword evidence="7" id="KW-1185">Reference proteome</keyword>
<dbReference type="Pfam" id="PF07532">
    <property type="entry name" value="Big_4"/>
    <property type="match status" value="1"/>
</dbReference>
<feature type="chain" id="PRO_5016484214" description="Arabinogalactan endo-beta-1,4-galactanase" evidence="4">
    <location>
        <begin position="26"/>
        <end position="649"/>
    </location>
</feature>
<keyword evidence="4" id="KW-0732">Signal</keyword>
<evidence type="ECO:0000256" key="1">
    <source>
        <dbReference type="ARBA" id="ARBA00010687"/>
    </source>
</evidence>
<dbReference type="EC" id="3.2.1.89" evidence="4"/>
<evidence type="ECO:0000256" key="3">
    <source>
        <dbReference type="ARBA" id="ARBA00023295"/>
    </source>
</evidence>
<protein>
    <recommendedName>
        <fullName evidence="4">Arabinogalactan endo-beta-1,4-galactanase</fullName>
        <ecNumber evidence="4">3.2.1.89</ecNumber>
    </recommendedName>
</protein>
<dbReference type="InterPro" id="IPR011081">
    <property type="entry name" value="Big_4"/>
</dbReference>
<dbReference type="EMBL" id="QORO01000001">
    <property type="protein sequence ID" value="RCK62056.1"/>
    <property type="molecule type" value="Genomic_DNA"/>
</dbReference>
<dbReference type="Proteomes" id="UP000253508">
    <property type="component" value="Unassembled WGS sequence"/>
</dbReference>